<dbReference type="AlphaFoldDB" id="A0A9P6L4J9"/>
<protein>
    <submittedName>
        <fullName evidence="2">Uncharacterized protein</fullName>
    </submittedName>
</protein>
<keyword evidence="3" id="KW-1185">Reference proteome</keyword>
<feature type="compositionally biased region" description="Polar residues" evidence="1">
    <location>
        <begin position="232"/>
        <end position="248"/>
    </location>
</feature>
<sequence length="540" mass="59818">MARINGFVNHRDTGSCTEGNPYKGHPFAMCKSVEPLGSFKRLEAGDVQVERGRTAQEGHLPKGIGTGMGFSLVAGRQFQGYVRLQGAEVQAVENYWQRSKVEKMADAHIGYPSALRGCIAVPTVHEVAPFFVQMGVDDQDHLVKVFTSCIRCSSRLLVLMLKGTQRYFRSWGFCEKKPWSCMWRASAGVPLVFRPLIHRIWLGSALLDLLKMFPEPSFAHWHPAPKIETASFPRQNHSPSVLSRTSRDSSIPSTSLAICQAIPPEKRLLLQHKDIHGRGSGFMASSEPKVNRQFRFYVAKLHQHSTASYFDGSSQLVVQRCPEYMSVLVQEPPPAFLNCYLATKSAFNLPVSGLGVPPLSIGIFSCSRLRGFTKFSTIVVELVLPQRWRSLSTGGFNSLTEVKTTKNNLRPGFSPRRHSASLALVEALLEGNLVESFKWERQTGLLFFEVDAFPSLFDSCSIGGNEILGACPEGSSSSKSVNIGLLKYASFISSQLQLSYSWPWESMGLKFHWIRKGGLMIQPGARQDQPEKGGTAGAKI</sequence>
<dbReference type="Proteomes" id="UP000736335">
    <property type="component" value="Unassembled WGS sequence"/>
</dbReference>
<organism evidence="2 3">
    <name type="scientific">Thelephora terrestris</name>
    <dbReference type="NCBI Taxonomy" id="56493"/>
    <lineage>
        <taxon>Eukaryota</taxon>
        <taxon>Fungi</taxon>
        <taxon>Dikarya</taxon>
        <taxon>Basidiomycota</taxon>
        <taxon>Agaricomycotina</taxon>
        <taxon>Agaricomycetes</taxon>
        <taxon>Thelephorales</taxon>
        <taxon>Thelephoraceae</taxon>
        <taxon>Thelephora</taxon>
    </lineage>
</organism>
<reference evidence="2" key="2">
    <citation type="submission" date="2020-11" db="EMBL/GenBank/DDBJ databases">
        <authorList>
            <consortium name="DOE Joint Genome Institute"/>
            <person name="Kuo A."/>
            <person name="Miyauchi S."/>
            <person name="Kiss E."/>
            <person name="Drula E."/>
            <person name="Kohler A."/>
            <person name="Sanchez-Garcia M."/>
            <person name="Andreopoulos B."/>
            <person name="Barry K.W."/>
            <person name="Bonito G."/>
            <person name="Buee M."/>
            <person name="Carver A."/>
            <person name="Chen C."/>
            <person name="Cichocki N."/>
            <person name="Clum A."/>
            <person name="Culley D."/>
            <person name="Crous P.W."/>
            <person name="Fauchery L."/>
            <person name="Girlanda M."/>
            <person name="Hayes R."/>
            <person name="Keri Z."/>
            <person name="Labutti K."/>
            <person name="Lipzen A."/>
            <person name="Lombard V."/>
            <person name="Magnuson J."/>
            <person name="Maillard F."/>
            <person name="Morin E."/>
            <person name="Murat C."/>
            <person name="Nolan M."/>
            <person name="Ohm R."/>
            <person name="Pangilinan J."/>
            <person name="Pereira M."/>
            <person name="Perotto S."/>
            <person name="Peter M."/>
            <person name="Riley R."/>
            <person name="Sitrit Y."/>
            <person name="Stielow B."/>
            <person name="Szollosi G."/>
            <person name="Zifcakova L."/>
            <person name="Stursova M."/>
            <person name="Spatafora J.W."/>
            <person name="Tedersoo L."/>
            <person name="Vaario L.-M."/>
            <person name="Yamada A."/>
            <person name="Yan M."/>
            <person name="Wang P."/>
            <person name="Xu J."/>
            <person name="Bruns T."/>
            <person name="Baldrian P."/>
            <person name="Vilgalys R."/>
            <person name="Henrissat B."/>
            <person name="Grigoriev I.V."/>
            <person name="Hibbett D."/>
            <person name="Nagy L.G."/>
            <person name="Martin F.M."/>
        </authorList>
    </citation>
    <scope>NUCLEOTIDE SEQUENCE</scope>
    <source>
        <strain evidence="2">UH-Tt-Lm1</strain>
    </source>
</reference>
<gene>
    <name evidence="2" type="ORF">BJ322DRAFT_1022599</name>
</gene>
<comment type="caution">
    <text evidence="2">The sequence shown here is derived from an EMBL/GenBank/DDBJ whole genome shotgun (WGS) entry which is preliminary data.</text>
</comment>
<reference evidence="2" key="1">
    <citation type="journal article" date="2020" name="Nat. Commun.">
        <title>Large-scale genome sequencing of mycorrhizal fungi provides insights into the early evolution of symbiotic traits.</title>
        <authorList>
            <person name="Miyauchi S."/>
            <person name="Kiss E."/>
            <person name="Kuo A."/>
            <person name="Drula E."/>
            <person name="Kohler A."/>
            <person name="Sanchez-Garcia M."/>
            <person name="Morin E."/>
            <person name="Andreopoulos B."/>
            <person name="Barry K.W."/>
            <person name="Bonito G."/>
            <person name="Buee M."/>
            <person name="Carver A."/>
            <person name="Chen C."/>
            <person name="Cichocki N."/>
            <person name="Clum A."/>
            <person name="Culley D."/>
            <person name="Crous P.W."/>
            <person name="Fauchery L."/>
            <person name="Girlanda M."/>
            <person name="Hayes R.D."/>
            <person name="Keri Z."/>
            <person name="LaButti K."/>
            <person name="Lipzen A."/>
            <person name="Lombard V."/>
            <person name="Magnuson J."/>
            <person name="Maillard F."/>
            <person name="Murat C."/>
            <person name="Nolan M."/>
            <person name="Ohm R.A."/>
            <person name="Pangilinan J."/>
            <person name="Pereira M.F."/>
            <person name="Perotto S."/>
            <person name="Peter M."/>
            <person name="Pfister S."/>
            <person name="Riley R."/>
            <person name="Sitrit Y."/>
            <person name="Stielow J.B."/>
            <person name="Szollosi G."/>
            <person name="Zifcakova L."/>
            <person name="Stursova M."/>
            <person name="Spatafora J.W."/>
            <person name="Tedersoo L."/>
            <person name="Vaario L.M."/>
            <person name="Yamada A."/>
            <person name="Yan M."/>
            <person name="Wang P."/>
            <person name="Xu J."/>
            <person name="Bruns T."/>
            <person name="Baldrian P."/>
            <person name="Vilgalys R."/>
            <person name="Dunand C."/>
            <person name="Henrissat B."/>
            <person name="Grigoriev I.V."/>
            <person name="Hibbett D."/>
            <person name="Nagy L.G."/>
            <person name="Martin F.M."/>
        </authorList>
    </citation>
    <scope>NUCLEOTIDE SEQUENCE</scope>
    <source>
        <strain evidence="2">UH-Tt-Lm1</strain>
    </source>
</reference>
<dbReference type="EMBL" id="WIUZ02000012">
    <property type="protein sequence ID" value="KAF9782117.1"/>
    <property type="molecule type" value="Genomic_DNA"/>
</dbReference>
<name>A0A9P6L4J9_9AGAM</name>
<evidence type="ECO:0000313" key="2">
    <source>
        <dbReference type="EMBL" id="KAF9782117.1"/>
    </source>
</evidence>
<evidence type="ECO:0000313" key="3">
    <source>
        <dbReference type="Proteomes" id="UP000736335"/>
    </source>
</evidence>
<evidence type="ECO:0000256" key="1">
    <source>
        <dbReference type="SAM" id="MobiDB-lite"/>
    </source>
</evidence>
<accession>A0A9P6L4J9</accession>
<feature type="region of interest" description="Disordered" evidence="1">
    <location>
        <begin position="229"/>
        <end position="248"/>
    </location>
</feature>
<proteinExistence type="predicted"/>